<name>A0ACC2EA15_DIPCM</name>
<accession>A0ACC2EA15</accession>
<dbReference type="EMBL" id="CM055094">
    <property type="protein sequence ID" value="KAJ7563349.1"/>
    <property type="molecule type" value="Genomic_DNA"/>
</dbReference>
<sequence length="477" mass="50270">MDSSPEGGADNLSKKRAAFRQLTKDDDPDAEEENKSLTGTGSFKRASDEVLASRRIVKVRRTAPATSAPNPFASISLVPPSDLTLKAESLPAAIGSGEPSADKSKDATHDEAGKDRNGKKDQLPQENQKSQASDSVEAEGKGGILGEGSEETITGEVESTPTTEDAARIGETEVVQPGENGGSDLAESNRKAELSIGKEEGSTNSILSFQQHSTGINAFSGSFGTGFSKSSFSFGVTPSPFSSPVGFGLFGSSSSLGSTPFGSSLSTEGALPSFFGKNSGNTVAPFQSFGSQDEPATPANSGQQTQATVSLSEVPVETGEEKEKAVFAADATLFEFVDKAWKERGKGELRVNLSEDAECKARLVMRSKGNLRLLLNASLFRDMRLNRMDSKSITFACANSASTLKVGGLTTYALKLKDVSVSENFIAVVEAHKVSSSERKTQESPPGAPKENEDLTEEIQNATERPVEAADANESRV</sequence>
<comment type="caution">
    <text evidence="1">The sequence shown here is derived from an EMBL/GenBank/DDBJ whole genome shotgun (WGS) entry which is preliminary data.</text>
</comment>
<gene>
    <name evidence="1" type="ORF">O6H91_03G106400</name>
</gene>
<organism evidence="1 2">
    <name type="scientific">Diphasiastrum complanatum</name>
    <name type="common">Issler's clubmoss</name>
    <name type="synonym">Lycopodium complanatum</name>
    <dbReference type="NCBI Taxonomy" id="34168"/>
    <lineage>
        <taxon>Eukaryota</taxon>
        <taxon>Viridiplantae</taxon>
        <taxon>Streptophyta</taxon>
        <taxon>Embryophyta</taxon>
        <taxon>Tracheophyta</taxon>
        <taxon>Lycopodiopsida</taxon>
        <taxon>Lycopodiales</taxon>
        <taxon>Lycopodiaceae</taxon>
        <taxon>Lycopodioideae</taxon>
        <taxon>Diphasiastrum</taxon>
    </lineage>
</organism>
<evidence type="ECO:0000313" key="2">
    <source>
        <dbReference type="Proteomes" id="UP001162992"/>
    </source>
</evidence>
<proteinExistence type="predicted"/>
<keyword evidence="2" id="KW-1185">Reference proteome</keyword>
<evidence type="ECO:0000313" key="1">
    <source>
        <dbReference type="EMBL" id="KAJ7563349.1"/>
    </source>
</evidence>
<protein>
    <submittedName>
        <fullName evidence="1">Uncharacterized protein</fullName>
    </submittedName>
</protein>
<reference evidence="2" key="1">
    <citation type="journal article" date="2024" name="Proc. Natl. Acad. Sci. U.S.A.">
        <title>Extraordinary preservation of gene collinearity over three hundred million years revealed in homosporous lycophytes.</title>
        <authorList>
            <person name="Li C."/>
            <person name="Wickell D."/>
            <person name="Kuo L.Y."/>
            <person name="Chen X."/>
            <person name="Nie B."/>
            <person name="Liao X."/>
            <person name="Peng D."/>
            <person name="Ji J."/>
            <person name="Jenkins J."/>
            <person name="Williams M."/>
            <person name="Shu S."/>
            <person name="Plott C."/>
            <person name="Barry K."/>
            <person name="Rajasekar S."/>
            <person name="Grimwood J."/>
            <person name="Han X."/>
            <person name="Sun S."/>
            <person name="Hou Z."/>
            <person name="He W."/>
            <person name="Dai G."/>
            <person name="Sun C."/>
            <person name="Schmutz J."/>
            <person name="Leebens-Mack J.H."/>
            <person name="Li F.W."/>
            <person name="Wang L."/>
        </authorList>
    </citation>
    <scope>NUCLEOTIDE SEQUENCE [LARGE SCALE GENOMIC DNA]</scope>
    <source>
        <strain evidence="2">cv. PW_Plant_1</strain>
    </source>
</reference>
<dbReference type="Proteomes" id="UP001162992">
    <property type="component" value="Chromosome 3"/>
</dbReference>